<keyword evidence="1" id="KW-1133">Transmembrane helix</keyword>
<keyword evidence="1" id="KW-0812">Transmembrane</keyword>
<proteinExistence type="predicted"/>
<comment type="caution">
    <text evidence="2">The sequence shown here is derived from an EMBL/GenBank/DDBJ whole genome shotgun (WGS) entry which is preliminary data.</text>
</comment>
<dbReference type="AlphaFoldDB" id="T1DWR3"/>
<protein>
    <submittedName>
        <fullName evidence="2">Uncharacterized protein</fullName>
    </submittedName>
</protein>
<feature type="transmembrane region" description="Helical" evidence="1">
    <location>
        <begin position="21"/>
        <end position="39"/>
    </location>
</feature>
<evidence type="ECO:0000313" key="3">
    <source>
        <dbReference type="Proteomes" id="UP000018143"/>
    </source>
</evidence>
<organism evidence="2 3">
    <name type="scientific">Helicobacter fennelliae MRY12-0050</name>
    <dbReference type="NCBI Taxonomy" id="1325130"/>
    <lineage>
        <taxon>Bacteria</taxon>
        <taxon>Pseudomonadati</taxon>
        <taxon>Campylobacterota</taxon>
        <taxon>Epsilonproteobacteria</taxon>
        <taxon>Campylobacterales</taxon>
        <taxon>Helicobacteraceae</taxon>
        <taxon>Helicobacter</taxon>
    </lineage>
</organism>
<sequence length="40" mass="4702">MILKQAYFTHFIPQNQGFSNYFLIFLCFFATFLGILSAFT</sequence>
<gene>
    <name evidence="2" type="ORF">HFN_0872</name>
</gene>
<dbReference type="EMBL" id="BASD01000025">
    <property type="protein sequence ID" value="GAD19632.1"/>
    <property type="molecule type" value="Genomic_DNA"/>
</dbReference>
<keyword evidence="3" id="KW-1185">Reference proteome</keyword>
<name>T1DWR3_9HELI</name>
<dbReference type="Proteomes" id="UP000018143">
    <property type="component" value="Unassembled WGS sequence"/>
</dbReference>
<reference evidence="2 3" key="1">
    <citation type="journal article" date="2013" name="Genome Announc.">
        <title>Draft Genome Sequence of Helicobacter fennelliae Strain MRY12-0050, Isolated from a Bacteremia Patient.</title>
        <authorList>
            <person name="Rimbara E."/>
            <person name="Matsui M."/>
            <person name="Mori S."/>
            <person name="Suzuki S."/>
            <person name="Suzuki M."/>
            <person name="Kim H."/>
            <person name="Sekizuka T."/>
            <person name="Kuroda M."/>
            <person name="Shibayama K."/>
        </authorList>
    </citation>
    <scope>NUCLEOTIDE SEQUENCE [LARGE SCALE GENOMIC DNA]</scope>
    <source>
        <strain evidence="2 3">MRY12-0050</strain>
    </source>
</reference>
<accession>T1DWR3</accession>
<keyword evidence="1" id="KW-0472">Membrane</keyword>
<evidence type="ECO:0000313" key="2">
    <source>
        <dbReference type="EMBL" id="GAD19632.1"/>
    </source>
</evidence>
<evidence type="ECO:0000256" key="1">
    <source>
        <dbReference type="SAM" id="Phobius"/>
    </source>
</evidence>